<feature type="compositionally biased region" description="Basic and acidic residues" evidence="1">
    <location>
        <begin position="94"/>
        <end position="129"/>
    </location>
</feature>
<evidence type="ECO:0000256" key="1">
    <source>
        <dbReference type="SAM" id="MobiDB-lite"/>
    </source>
</evidence>
<gene>
    <name evidence="2" type="ORF">AKO1_011971</name>
</gene>
<dbReference type="EMBL" id="JAOPGA020001235">
    <property type="protein sequence ID" value="KAL0486480.1"/>
    <property type="molecule type" value="Genomic_DNA"/>
</dbReference>
<protein>
    <recommendedName>
        <fullName evidence="4">CsbD family protein</fullName>
    </recommendedName>
</protein>
<evidence type="ECO:0000313" key="3">
    <source>
        <dbReference type="Proteomes" id="UP001431209"/>
    </source>
</evidence>
<comment type="caution">
    <text evidence="2">The sequence shown here is derived from an EMBL/GenBank/DDBJ whole genome shotgun (WGS) entry which is preliminary data.</text>
</comment>
<reference evidence="2 3" key="1">
    <citation type="submission" date="2024-03" db="EMBL/GenBank/DDBJ databases">
        <title>The Acrasis kona genome and developmental transcriptomes reveal deep origins of eukaryotic multicellular pathways.</title>
        <authorList>
            <person name="Sheikh S."/>
            <person name="Fu C.-J."/>
            <person name="Brown M.W."/>
            <person name="Baldauf S.L."/>
        </authorList>
    </citation>
    <scope>NUCLEOTIDE SEQUENCE [LARGE SCALE GENOMIC DNA]</scope>
    <source>
        <strain evidence="2 3">ATCC MYA-3509</strain>
    </source>
</reference>
<dbReference type="Proteomes" id="UP001431209">
    <property type="component" value="Unassembled WGS sequence"/>
</dbReference>
<evidence type="ECO:0000313" key="2">
    <source>
        <dbReference type="EMBL" id="KAL0486480.1"/>
    </source>
</evidence>
<proteinExistence type="predicted"/>
<feature type="compositionally biased region" description="Basic and acidic residues" evidence="1">
    <location>
        <begin position="23"/>
        <end position="59"/>
    </location>
</feature>
<accession>A0AAW2ZC55</accession>
<dbReference type="AlphaFoldDB" id="A0AAW2ZC55"/>
<feature type="region of interest" description="Disordered" evidence="1">
    <location>
        <begin position="1"/>
        <end position="136"/>
    </location>
</feature>
<sequence length="136" mass="14395">MAEVTTGDKVLGKVKEGLGSLTGDKDLKKEGKAVHKTDKDLDKVDKQQDKVAKQSEKVSENAAKGGVSDPSNVTVGEKITGAVKQGLGSLTGNKDLEKEGKAVSKTEESNEKLQKHSDKLADKQGDLAKHSNQANL</sequence>
<evidence type="ECO:0008006" key="4">
    <source>
        <dbReference type="Google" id="ProtNLM"/>
    </source>
</evidence>
<name>A0AAW2ZC55_9EUKA</name>
<keyword evidence="3" id="KW-1185">Reference proteome</keyword>
<organism evidence="2 3">
    <name type="scientific">Acrasis kona</name>
    <dbReference type="NCBI Taxonomy" id="1008807"/>
    <lineage>
        <taxon>Eukaryota</taxon>
        <taxon>Discoba</taxon>
        <taxon>Heterolobosea</taxon>
        <taxon>Tetramitia</taxon>
        <taxon>Eutetramitia</taxon>
        <taxon>Acrasidae</taxon>
        <taxon>Acrasis</taxon>
    </lineage>
</organism>